<reference evidence="1" key="1">
    <citation type="submission" date="2020-09" db="EMBL/GenBank/DDBJ databases">
        <authorList>
            <person name="Zhang D."/>
            <person name="Hatherill J.R."/>
            <person name="Ramirez J.F."/>
            <person name="Edinger B."/>
            <person name="Balarin R."/>
            <person name="Sullivan A."/>
            <person name="Humpal K.M."/>
            <person name="Guseva A."/>
            <person name="Butela K.A."/>
            <person name="Garlena R.A."/>
            <person name="Russell D.A."/>
            <person name="Pope W.H."/>
            <person name="Jacobs-Sera D."/>
            <person name="Hatfull G.F."/>
        </authorList>
    </citation>
    <scope>NUCLEOTIDE SEQUENCE</scope>
</reference>
<dbReference type="KEGG" id="vg:77946295"/>
<protein>
    <submittedName>
        <fullName evidence="1">Uncharacterized protein</fullName>
    </submittedName>
</protein>
<organism evidence="1 2">
    <name type="scientific">Synechococcus phage S-SRM01</name>
    <dbReference type="NCBI Taxonomy" id="2781608"/>
    <lineage>
        <taxon>Viruses</taxon>
        <taxon>Duplodnaviria</taxon>
        <taxon>Heunggongvirae</taxon>
        <taxon>Uroviricota</taxon>
        <taxon>Caudoviricetes</taxon>
        <taxon>Pantevenvirales</taxon>
        <taxon>Kyanoviridae</taxon>
        <taxon>Serangoonvirus</taxon>
        <taxon>Serangoonvirus essarone</taxon>
    </lineage>
</organism>
<dbReference type="EMBL" id="MW015081">
    <property type="protein sequence ID" value="QPX48090.1"/>
    <property type="molecule type" value="Genomic_DNA"/>
</dbReference>
<dbReference type="InterPro" id="IPR055891">
    <property type="entry name" value="DUF7468"/>
</dbReference>
<sequence length="77" mass="9158">MSEEKKLIDDAFYVKEQRWGTWDSYDKEDKPILTSLTEDICISATRFYLQFRQENQFESKNNGENVSKYSGSVDYKL</sequence>
<proteinExistence type="predicted"/>
<dbReference type="GeneID" id="77946295"/>
<dbReference type="Proteomes" id="UP000664915">
    <property type="component" value="Segment"/>
</dbReference>
<name>A0A879R3X2_9CAUD</name>
<accession>A0A879R3X2</accession>
<dbReference type="Pfam" id="PF24272">
    <property type="entry name" value="DUF7468"/>
    <property type="match status" value="1"/>
</dbReference>
<dbReference type="RefSeq" id="YP_010670100.1">
    <property type="nucleotide sequence ID" value="NC_070963.1"/>
</dbReference>
<keyword evidence="2" id="KW-1185">Reference proteome</keyword>
<evidence type="ECO:0000313" key="2">
    <source>
        <dbReference type="Proteomes" id="UP000664915"/>
    </source>
</evidence>
<evidence type="ECO:0000313" key="1">
    <source>
        <dbReference type="EMBL" id="QPX48090.1"/>
    </source>
</evidence>